<dbReference type="GO" id="GO:0051539">
    <property type="term" value="F:4 iron, 4 sulfur cluster binding"/>
    <property type="evidence" value="ECO:0007669"/>
    <property type="project" value="UniProtKB-UniRule"/>
</dbReference>
<feature type="binding site" evidence="10">
    <location>
        <position position="53"/>
    </location>
    <ligand>
        <name>[4Fe-4S] cluster</name>
        <dbReference type="ChEBI" id="CHEBI:49883"/>
        <label>1</label>
    </ligand>
</feature>
<dbReference type="CDD" id="cd10549">
    <property type="entry name" value="MtMvhB_like"/>
    <property type="match status" value="1"/>
</dbReference>
<keyword evidence="5 10" id="KW-1278">Translocase</keyword>
<evidence type="ECO:0000313" key="14">
    <source>
        <dbReference type="Proteomes" id="UP000287243"/>
    </source>
</evidence>
<dbReference type="GO" id="GO:0022900">
    <property type="term" value="P:electron transport chain"/>
    <property type="evidence" value="ECO:0007669"/>
    <property type="project" value="UniProtKB-UniRule"/>
</dbReference>
<dbReference type="Gene3D" id="3.30.70.20">
    <property type="match status" value="2"/>
</dbReference>
<feature type="binding site" evidence="10">
    <location>
        <position position="147"/>
    </location>
    <ligand>
        <name>[4Fe-4S] cluster</name>
        <dbReference type="ChEBI" id="CHEBI:49883"/>
        <label>2</label>
    </ligand>
</feature>
<dbReference type="GO" id="GO:0005886">
    <property type="term" value="C:plasma membrane"/>
    <property type="evidence" value="ECO:0007669"/>
    <property type="project" value="UniProtKB-SubCell"/>
</dbReference>
<comment type="function">
    <text evidence="10">Part of a membrane-bound complex that couples electron transfer with translocation of ions across the membrane.</text>
</comment>
<dbReference type="PROSITE" id="PS00198">
    <property type="entry name" value="4FE4S_FER_1"/>
    <property type="match status" value="2"/>
</dbReference>
<dbReference type="PROSITE" id="PS51379">
    <property type="entry name" value="4FE4S_FER_2"/>
    <property type="match status" value="4"/>
</dbReference>
<dbReference type="InterPro" id="IPR007202">
    <property type="entry name" value="4Fe-4S_dom"/>
</dbReference>
<dbReference type="InterPro" id="IPR050395">
    <property type="entry name" value="4Fe4S_Ferredoxin_RnfB"/>
</dbReference>
<dbReference type="SUPFAM" id="SSF54862">
    <property type="entry name" value="4Fe-4S ferredoxins"/>
    <property type="match status" value="1"/>
</dbReference>
<dbReference type="AlphaFoldDB" id="A0A410P681"/>
<evidence type="ECO:0000256" key="6">
    <source>
        <dbReference type="ARBA" id="ARBA00022982"/>
    </source>
</evidence>
<feature type="binding site" evidence="10">
    <location>
        <position position="141"/>
    </location>
    <ligand>
        <name>[4Fe-4S] cluster</name>
        <dbReference type="ChEBI" id="CHEBI:49883"/>
        <label>2</label>
    </ligand>
</feature>
<feature type="binding site" evidence="10">
    <location>
        <position position="171"/>
    </location>
    <ligand>
        <name>[4Fe-4S] cluster</name>
        <dbReference type="ChEBI" id="CHEBI:49883"/>
        <label>3</label>
    </ligand>
</feature>
<protein>
    <recommendedName>
        <fullName evidence="10">Ion-translocating oxidoreductase complex subunit B</fullName>
        <ecNumber evidence="10">7.-.-.-</ecNumber>
    </recommendedName>
    <alternativeName>
        <fullName evidence="10">Rnf electron transport complex subunit B</fullName>
    </alternativeName>
</protein>
<evidence type="ECO:0000256" key="4">
    <source>
        <dbReference type="ARBA" id="ARBA00022737"/>
    </source>
</evidence>
<feature type="domain" description="4Fe-4S ferredoxin-type" evidence="11">
    <location>
        <begin position="127"/>
        <end position="161"/>
    </location>
</feature>
<feature type="domain" description="4Fe-4S ferredoxin-type" evidence="11">
    <location>
        <begin position="162"/>
        <end position="191"/>
    </location>
</feature>
<dbReference type="Pfam" id="PF12838">
    <property type="entry name" value="Fer4_7"/>
    <property type="match status" value="1"/>
</dbReference>
<dbReference type="GO" id="GO:0009055">
    <property type="term" value="F:electron transfer activity"/>
    <property type="evidence" value="ECO:0007669"/>
    <property type="project" value="InterPro"/>
</dbReference>
<dbReference type="KEGG" id="vai:BU251_07545"/>
<dbReference type="Pfam" id="PF14697">
    <property type="entry name" value="Fer4_21"/>
    <property type="match status" value="1"/>
</dbReference>
<dbReference type="Proteomes" id="UP000287243">
    <property type="component" value="Chromosome"/>
</dbReference>
<sequence length="274" mass="28656">MATSIIASIATLCGLGIFFGFVLAYAAKKFHVPVDPTIERILAKLPGANCGSCGKAGCMGFAQALLAGELDLHSCSVAATENKKDIAAILGLSLEEKAKKVSCLHCCGGNHAKDKFLYDGIKDCLAASLVLGGQKECAYGCLTYGTCVKACPFDAIEMTGEGFPRVIESKCTACGICVNVCPKGLYTLIPFEPEKAKIYVACTSNDSGKVVMSVCGVGCIACRRCEKACPHGAVAVIDNLARIDYDKCTGCLECAKVCPTKVIKVRGAQPSPSR</sequence>
<evidence type="ECO:0000256" key="8">
    <source>
        <dbReference type="ARBA" id="ARBA00023014"/>
    </source>
</evidence>
<keyword evidence="3 10" id="KW-0479">Metal-binding</keyword>
<dbReference type="GO" id="GO:0046872">
    <property type="term" value="F:metal ion binding"/>
    <property type="evidence" value="ECO:0007669"/>
    <property type="project" value="UniProtKB-KW"/>
</dbReference>
<feature type="domain" description="4Fe-4S ferredoxin-type" evidence="11">
    <location>
        <begin position="239"/>
        <end position="268"/>
    </location>
</feature>
<feature type="binding site" evidence="10">
    <location>
        <position position="75"/>
    </location>
    <ligand>
        <name>[4Fe-4S] cluster</name>
        <dbReference type="ChEBI" id="CHEBI:49883"/>
        <label>1</label>
    </ligand>
</feature>
<keyword evidence="1 10" id="KW-0813">Transport</keyword>
<dbReference type="PANTHER" id="PTHR43560">
    <property type="entry name" value="ION-TRANSLOCATING OXIDOREDUCTASE COMPLEX SUBUNIT B"/>
    <property type="match status" value="1"/>
</dbReference>
<evidence type="ECO:0000256" key="1">
    <source>
        <dbReference type="ARBA" id="ARBA00022448"/>
    </source>
</evidence>
<feature type="binding site" evidence="10">
    <location>
        <position position="58"/>
    </location>
    <ligand>
        <name>[4Fe-4S] cluster</name>
        <dbReference type="ChEBI" id="CHEBI:49883"/>
        <label>1</label>
    </ligand>
</feature>
<dbReference type="HAMAP" id="MF_00463">
    <property type="entry name" value="RsxB_RnfB"/>
    <property type="match status" value="1"/>
</dbReference>
<feature type="domain" description="4Fe-4S" evidence="12">
    <location>
        <begin position="33"/>
        <end position="92"/>
    </location>
</feature>
<evidence type="ECO:0000256" key="2">
    <source>
        <dbReference type="ARBA" id="ARBA00022485"/>
    </source>
</evidence>
<comment type="caution">
    <text evidence="10">Lacks conserved residue(s) required for the propagation of feature annotation.</text>
</comment>
<dbReference type="InterPro" id="IPR017896">
    <property type="entry name" value="4Fe4S_Fe-S-bd"/>
</dbReference>
<dbReference type="RefSeq" id="WP_128700464.1">
    <property type="nucleotide sequence ID" value="NZ_CP019384.1"/>
</dbReference>
<organism evidence="13 14">
    <name type="scientific">Velamenicoccus archaeovorus</name>
    <dbReference type="NCBI Taxonomy" id="1930593"/>
    <lineage>
        <taxon>Bacteria</taxon>
        <taxon>Pseudomonadati</taxon>
        <taxon>Candidatus Omnitrophota</taxon>
        <taxon>Candidatus Velamenicoccus</taxon>
    </lineage>
</organism>
<accession>A0A410P681</accession>
<dbReference type="InterPro" id="IPR010207">
    <property type="entry name" value="Elect_transpt_cplx_RnfB/RsxB"/>
</dbReference>
<keyword evidence="10" id="KW-1003">Cell membrane</keyword>
<evidence type="ECO:0000256" key="9">
    <source>
        <dbReference type="ARBA" id="ARBA00023136"/>
    </source>
</evidence>
<dbReference type="PANTHER" id="PTHR43560:SF1">
    <property type="entry name" value="ION-TRANSLOCATING OXIDOREDUCTASE COMPLEX SUBUNIT B"/>
    <property type="match status" value="1"/>
</dbReference>
<dbReference type="PROSITE" id="PS51656">
    <property type="entry name" value="4FE4S"/>
    <property type="match status" value="1"/>
</dbReference>
<dbReference type="OrthoDB" id="9789936at2"/>
<evidence type="ECO:0000313" key="13">
    <source>
        <dbReference type="EMBL" id="QAT17581.1"/>
    </source>
</evidence>
<comment type="similarity">
    <text evidence="10">Belongs to the 4Fe4S bacterial-type ferredoxin family. RnfB subfamily.</text>
</comment>
<evidence type="ECO:0000256" key="10">
    <source>
        <dbReference type="HAMAP-Rule" id="MF_00463"/>
    </source>
</evidence>
<keyword evidence="4 10" id="KW-0677">Repeat</keyword>
<keyword evidence="7 10" id="KW-0408">Iron</keyword>
<feature type="binding site" evidence="10">
    <location>
        <position position="174"/>
    </location>
    <ligand>
        <name>[4Fe-4S] cluster</name>
        <dbReference type="ChEBI" id="CHEBI:49883"/>
        <label>3</label>
    </ligand>
</feature>
<gene>
    <name evidence="10" type="primary">rnfB</name>
    <name evidence="13" type="ORF">BU251_07545</name>
</gene>
<feature type="domain" description="4Fe-4S ferredoxin-type" evidence="11">
    <location>
        <begin position="208"/>
        <end position="238"/>
    </location>
</feature>
<dbReference type="Gene3D" id="1.10.15.40">
    <property type="entry name" value="Electron transport complex subunit B, putative Fe-S cluster"/>
    <property type="match status" value="1"/>
</dbReference>
<reference evidence="13 14" key="1">
    <citation type="submission" date="2017-01" db="EMBL/GenBank/DDBJ databases">
        <title>First insights into the biology of 'candidatus Vampirococcus archaeovorus'.</title>
        <authorList>
            <person name="Kizina J."/>
            <person name="Jordan S."/>
            <person name="Stueber K."/>
            <person name="Reinhardt R."/>
            <person name="Harder J."/>
        </authorList>
    </citation>
    <scope>NUCLEOTIDE SEQUENCE [LARGE SCALE GENOMIC DNA]</scope>
    <source>
        <strain evidence="13 14">LiM</strain>
    </source>
</reference>
<keyword evidence="6 10" id="KW-0249">Electron transport</keyword>
<comment type="cofactor">
    <cofactor evidence="10">
        <name>[4Fe-4S] cluster</name>
        <dbReference type="ChEBI" id="CHEBI:49883"/>
    </cofactor>
    <text evidence="10">Binds 3 [4Fe-4S] clusters.</text>
</comment>
<evidence type="ECO:0000259" key="11">
    <source>
        <dbReference type="PROSITE" id="PS51379"/>
    </source>
</evidence>
<dbReference type="EMBL" id="CP019384">
    <property type="protein sequence ID" value="QAT17581.1"/>
    <property type="molecule type" value="Genomic_DNA"/>
</dbReference>
<feature type="binding site" evidence="10">
    <location>
        <position position="177"/>
    </location>
    <ligand>
        <name>[4Fe-4S] cluster</name>
        <dbReference type="ChEBI" id="CHEBI:49883"/>
        <label>3</label>
    </ligand>
</feature>
<evidence type="ECO:0000256" key="7">
    <source>
        <dbReference type="ARBA" id="ARBA00023004"/>
    </source>
</evidence>
<feature type="binding site" evidence="10">
    <location>
        <position position="151"/>
    </location>
    <ligand>
        <name>[4Fe-4S] cluster</name>
        <dbReference type="ChEBI" id="CHEBI:49883"/>
        <label>3</label>
    </ligand>
</feature>
<keyword evidence="14" id="KW-1185">Reference proteome</keyword>
<feature type="binding site" evidence="10">
    <location>
        <position position="137"/>
    </location>
    <ligand>
        <name>[4Fe-4S] cluster</name>
        <dbReference type="ChEBI" id="CHEBI:49883"/>
        <label>2</label>
    </ligand>
</feature>
<dbReference type="Pfam" id="PF04060">
    <property type="entry name" value="FeS"/>
    <property type="match status" value="1"/>
</dbReference>
<feature type="binding site" evidence="10">
    <location>
        <position position="181"/>
    </location>
    <ligand>
        <name>[4Fe-4S] cluster</name>
        <dbReference type="ChEBI" id="CHEBI:49883"/>
        <label>2</label>
    </ligand>
</feature>
<comment type="subunit">
    <text evidence="10">The complex is composed of six subunits: RnfA, RnfB, RnfC, RnfD, RnfE and RnfG.</text>
</comment>
<dbReference type="InterPro" id="IPR017900">
    <property type="entry name" value="4Fe4S_Fe_S_CS"/>
</dbReference>
<feature type="binding site" evidence="10">
    <location>
        <position position="50"/>
    </location>
    <ligand>
        <name>[4Fe-4S] cluster</name>
        <dbReference type="ChEBI" id="CHEBI:49883"/>
        <label>1</label>
    </ligand>
</feature>
<evidence type="ECO:0000256" key="5">
    <source>
        <dbReference type="ARBA" id="ARBA00022967"/>
    </source>
</evidence>
<keyword evidence="8 10" id="KW-0411">Iron-sulfur</keyword>
<keyword evidence="2 10" id="KW-0004">4Fe-4S</keyword>
<dbReference type="EC" id="7.-.-.-" evidence="10"/>
<feature type="region of interest" description="Hydrophobic" evidence="10">
    <location>
        <begin position="1"/>
        <end position="27"/>
    </location>
</feature>
<evidence type="ECO:0000259" key="12">
    <source>
        <dbReference type="PROSITE" id="PS51656"/>
    </source>
</evidence>
<evidence type="ECO:0000256" key="3">
    <source>
        <dbReference type="ARBA" id="ARBA00022723"/>
    </source>
</evidence>
<comment type="subcellular location">
    <subcellularLocation>
        <location evidence="10">Cell membrane</location>
    </subcellularLocation>
</comment>
<keyword evidence="9 10" id="KW-0472">Membrane</keyword>
<name>A0A410P681_VELA1</name>
<proteinExistence type="inferred from homology"/>